<dbReference type="EMBL" id="SADE01000002">
    <property type="protein sequence ID" value="RVU35764.1"/>
    <property type="molecule type" value="Genomic_DNA"/>
</dbReference>
<dbReference type="GO" id="GO:0035556">
    <property type="term" value="P:intracellular signal transduction"/>
    <property type="evidence" value="ECO:0007669"/>
    <property type="project" value="InterPro"/>
</dbReference>
<sequence>MSDGEDGYRAVRTLLFMDVMEYTRLLVEDERGTISRWRGFVDYVENAVLPRYSGRIVHSLGDGLLLDFDDVRMGVEAALFLQQVIAGFNQGHPESSHFFLRMGMEVSTFEVDGRDVYGRGAMLGARLMSMAGPGECVVSGTIHKQLAPTEDLEIADLGLCYLKHLATPVRAYRVGPPGAKPVVDVSRLSSRLVPSIAVVPFETRQRDGSSLAVGDIVAEEIIYAISRTRQMDVISRLSTRVFRNTDWTPRDLAEQLNVDYVLAGQYRTDGDTITLESELVEAGAERVVWAQRLELRMQDVLQGDGEAIGRIVADLSNSILSHELMRARTFPLPNLQSYSLLLAGVNLLHSPSLEDFMRAHEMLETVAKRVTRQSVPRAWLAKWHVMRTHQGWSTDVDEDSRMARENCKQALDSDPTSSLALAIDGLVHTHVLHDLDTAYDRYQEAVHSNPNDPIAWLLKGALHAFRDEGDLAVGHTQRALSLSPLDPHRYYFESLAATAFLAARRYDMSLVFAQRSLRNNPAHTSTLRAKLISELNLGYERRAARTAEELLRLEPGFTVSGWKQRSPSAAFPIGSEWADALKGAGLPD</sequence>
<dbReference type="InterPro" id="IPR029787">
    <property type="entry name" value="Nucleotide_cyclase"/>
</dbReference>
<dbReference type="Proteomes" id="UP000287447">
    <property type="component" value="Unassembled WGS sequence"/>
</dbReference>
<dbReference type="GO" id="GO:0004016">
    <property type="term" value="F:adenylate cyclase activity"/>
    <property type="evidence" value="ECO:0007669"/>
    <property type="project" value="UniProtKB-ARBA"/>
</dbReference>
<dbReference type="RefSeq" id="WP_127765241.1">
    <property type="nucleotide sequence ID" value="NZ_SADE01000002.1"/>
</dbReference>
<dbReference type="AlphaFoldDB" id="A0A3S2Z6K3"/>
<dbReference type="SUPFAM" id="SSF55073">
    <property type="entry name" value="Nucleotide cyclase"/>
    <property type="match status" value="1"/>
</dbReference>
<accession>A0A3S2Z6K3</accession>
<dbReference type="OrthoDB" id="7325815at2"/>
<organism evidence="1 2">
    <name type="scientific">Hwanghaeella grinnelliae</name>
    <dbReference type="NCBI Taxonomy" id="2500179"/>
    <lineage>
        <taxon>Bacteria</taxon>
        <taxon>Pseudomonadati</taxon>
        <taxon>Pseudomonadota</taxon>
        <taxon>Alphaproteobacteria</taxon>
        <taxon>Rhodospirillales</taxon>
        <taxon>Rhodospirillaceae</taxon>
        <taxon>Hwanghaeella</taxon>
    </lineage>
</organism>
<dbReference type="Gene3D" id="1.25.40.10">
    <property type="entry name" value="Tetratricopeptide repeat domain"/>
    <property type="match status" value="1"/>
</dbReference>
<name>A0A3S2Z6K3_9PROT</name>
<dbReference type="InterPro" id="IPR001054">
    <property type="entry name" value="A/G_cyclase"/>
</dbReference>
<dbReference type="Gene3D" id="3.40.50.10070">
    <property type="entry name" value="TolB, N-terminal domain"/>
    <property type="match status" value="1"/>
</dbReference>
<evidence type="ECO:0000313" key="1">
    <source>
        <dbReference type="EMBL" id="RVU35764.1"/>
    </source>
</evidence>
<evidence type="ECO:0000313" key="2">
    <source>
        <dbReference type="Proteomes" id="UP000287447"/>
    </source>
</evidence>
<dbReference type="SUPFAM" id="SSF48452">
    <property type="entry name" value="TPR-like"/>
    <property type="match status" value="1"/>
</dbReference>
<protein>
    <submittedName>
        <fullName evidence="1">Adenylate/guanylate cyclase domain-containing protein</fullName>
    </submittedName>
</protein>
<comment type="caution">
    <text evidence="1">The sequence shown here is derived from an EMBL/GenBank/DDBJ whole genome shotgun (WGS) entry which is preliminary data.</text>
</comment>
<dbReference type="CDD" id="cd07302">
    <property type="entry name" value="CHD"/>
    <property type="match status" value="1"/>
</dbReference>
<keyword evidence="2" id="KW-1185">Reference proteome</keyword>
<reference evidence="2" key="1">
    <citation type="submission" date="2019-01" db="EMBL/GenBank/DDBJ databases">
        <title>Gri0909 isolated from a small marine red alga.</title>
        <authorList>
            <person name="Kim J."/>
            <person name="Jeong S.E."/>
            <person name="Jeon C.O."/>
        </authorList>
    </citation>
    <scope>NUCLEOTIDE SEQUENCE [LARGE SCALE GENOMIC DNA]</scope>
    <source>
        <strain evidence="2">Gri0909</strain>
    </source>
</reference>
<proteinExistence type="predicted"/>
<dbReference type="Gene3D" id="3.30.70.1230">
    <property type="entry name" value="Nucleotide cyclase"/>
    <property type="match status" value="1"/>
</dbReference>
<gene>
    <name evidence="1" type="ORF">EOI86_10865</name>
</gene>
<dbReference type="GO" id="GO:0009190">
    <property type="term" value="P:cyclic nucleotide biosynthetic process"/>
    <property type="evidence" value="ECO:0007669"/>
    <property type="project" value="InterPro"/>
</dbReference>
<dbReference type="InterPro" id="IPR011990">
    <property type="entry name" value="TPR-like_helical_dom_sf"/>
</dbReference>